<sequence>MTKERVRENFKNLGVLVVYYSLHGPHKRPINSFFRFKNSYLQYESSYELVGLIKSIGKALKIETN</sequence>
<dbReference type="Proteomes" id="UP000006864">
    <property type="component" value="Chromosome"/>
</dbReference>
<dbReference type="RefSeq" id="WP_012443373.1">
    <property type="nucleotide sequence ID" value="NC_017358.1"/>
</dbReference>
<gene>
    <name evidence="1" type="ordered locus">HPCU_02840</name>
</gene>
<accession>A0AB32X7R9</accession>
<dbReference type="AlphaFoldDB" id="A0AB32X7R9"/>
<dbReference type="KEGG" id="hpu:HPCU_02840"/>
<dbReference type="EMBL" id="CP002076">
    <property type="protein sequence ID" value="ADO03736.1"/>
    <property type="molecule type" value="Genomic_DNA"/>
</dbReference>
<reference evidence="2" key="1">
    <citation type="submission" date="2010-06" db="EMBL/GenBank/DDBJ databases">
        <title>Complete genome sequence of Helicobacter pylori strain Cuz20.</title>
        <authorList>
            <person name="Kersulyte D."/>
            <person name="Herrera P."/>
            <person name="Gilman R.H."/>
            <person name="Berg D.E."/>
        </authorList>
    </citation>
    <scope>NUCLEOTIDE SEQUENCE [LARGE SCALE GENOMIC DNA]</scope>
    <source>
        <strain evidence="2">Cuz20</strain>
    </source>
</reference>
<evidence type="ECO:0000313" key="2">
    <source>
        <dbReference type="Proteomes" id="UP000006864"/>
    </source>
</evidence>
<proteinExistence type="predicted"/>
<name>A0AB32X7R9_HELPC</name>
<evidence type="ECO:0000313" key="1">
    <source>
        <dbReference type="EMBL" id="ADO03736.1"/>
    </source>
</evidence>
<organism evidence="1 2">
    <name type="scientific">Helicobacter pylori (strain Cuz20)</name>
    <dbReference type="NCBI Taxonomy" id="765964"/>
    <lineage>
        <taxon>Bacteria</taxon>
        <taxon>Pseudomonadati</taxon>
        <taxon>Campylobacterota</taxon>
        <taxon>Epsilonproteobacteria</taxon>
        <taxon>Campylobacterales</taxon>
        <taxon>Helicobacteraceae</taxon>
        <taxon>Helicobacter</taxon>
    </lineage>
</organism>
<protein>
    <submittedName>
        <fullName evidence="1">Cag pathogenicity island protein (Cag theta, cag2)</fullName>
    </submittedName>
</protein>